<dbReference type="InterPro" id="IPR021851">
    <property type="entry name" value="DUF3455"/>
</dbReference>
<keyword evidence="3" id="KW-1185">Reference proteome</keyword>
<sequence>MKAVFGMAVLAATVAASTAQAKDPITLHAVGSQIYRCEPNDKGELQWKFREPVASLFYAGKTVGRHYAGPTWEHVDGSLVRGKVAESKPGKTPDDIPHLVLTATEHHGLGELERASKVHRVNTKGGVAAGACPKEGAWLSQPYEADYTFED</sequence>
<gene>
    <name evidence="2" type="ORF">TMPK1_06100</name>
</gene>
<dbReference type="AlphaFoldDB" id="A0A8S8X6I8"/>
<dbReference type="PANTHER" id="PTHR35567">
    <property type="entry name" value="MALATE DEHYDROGENASE (AFU_ORTHOLOGUE AFUA_2G13800)"/>
    <property type="match status" value="1"/>
</dbReference>
<proteinExistence type="predicted"/>
<dbReference type="Proteomes" id="UP000681075">
    <property type="component" value="Unassembled WGS sequence"/>
</dbReference>
<evidence type="ECO:0000313" key="2">
    <source>
        <dbReference type="EMBL" id="GIL38373.1"/>
    </source>
</evidence>
<organism evidence="2 3">
    <name type="scientific">Roseiterribacter gracilis</name>
    <dbReference type="NCBI Taxonomy" id="2812848"/>
    <lineage>
        <taxon>Bacteria</taxon>
        <taxon>Pseudomonadati</taxon>
        <taxon>Pseudomonadota</taxon>
        <taxon>Alphaproteobacteria</taxon>
        <taxon>Rhodospirillales</taxon>
        <taxon>Roseiterribacteraceae</taxon>
        <taxon>Roseiterribacter</taxon>
    </lineage>
</organism>
<evidence type="ECO:0000313" key="3">
    <source>
        <dbReference type="Proteomes" id="UP000681075"/>
    </source>
</evidence>
<keyword evidence="1" id="KW-0732">Signal</keyword>
<evidence type="ECO:0008006" key="4">
    <source>
        <dbReference type="Google" id="ProtNLM"/>
    </source>
</evidence>
<protein>
    <recommendedName>
        <fullName evidence="4">DUF3455 domain-containing protein</fullName>
    </recommendedName>
</protein>
<feature type="chain" id="PRO_5035718329" description="DUF3455 domain-containing protein" evidence="1">
    <location>
        <begin position="22"/>
        <end position="151"/>
    </location>
</feature>
<dbReference type="RefSeq" id="WP_420241361.1">
    <property type="nucleotide sequence ID" value="NZ_BOPV01000001.1"/>
</dbReference>
<dbReference type="EMBL" id="BOPV01000001">
    <property type="protein sequence ID" value="GIL38373.1"/>
    <property type="molecule type" value="Genomic_DNA"/>
</dbReference>
<evidence type="ECO:0000256" key="1">
    <source>
        <dbReference type="SAM" id="SignalP"/>
    </source>
</evidence>
<feature type="signal peptide" evidence="1">
    <location>
        <begin position="1"/>
        <end position="21"/>
    </location>
</feature>
<accession>A0A8S8X6I8</accession>
<comment type="caution">
    <text evidence="2">The sequence shown here is derived from an EMBL/GenBank/DDBJ whole genome shotgun (WGS) entry which is preliminary data.</text>
</comment>
<dbReference type="PANTHER" id="PTHR35567:SF1">
    <property type="entry name" value="CONSERVED FUNGAL PROTEIN (AFU_ORTHOLOGUE AFUA_1G14230)"/>
    <property type="match status" value="1"/>
</dbReference>
<reference evidence="2" key="1">
    <citation type="submission" date="2021-02" db="EMBL/GenBank/DDBJ databases">
        <title>Genome sequence of Rhodospirillales sp. strain TMPK1 isolated from soil.</title>
        <authorList>
            <person name="Nakai R."/>
            <person name="Kusada H."/>
            <person name="Tamaki H."/>
        </authorList>
    </citation>
    <scope>NUCLEOTIDE SEQUENCE</scope>
    <source>
        <strain evidence="2">TMPK1</strain>
    </source>
</reference>
<name>A0A8S8X6I8_9PROT</name>
<dbReference type="Pfam" id="PF11937">
    <property type="entry name" value="DUF3455"/>
    <property type="match status" value="2"/>
</dbReference>